<feature type="transmembrane region" description="Helical" evidence="1">
    <location>
        <begin position="156"/>
        <end position="179"/>
    </location>
</feature>
<feature type="domain" description="Endonuclease/exonuclease/phosphatase" evidence="2">
    <location>
        <begin position="388"/>
        <end position="603"/>
    </location>
</feature>
<reference evidence="3 4" key="1">
    <citation type="submission" date="2019-06" db="EMBL/GenBank/DDBJ databases">
        <title>Sequencing the genomes of 1000 actinobacteria strains.</title>
        <authorList>
            <person name="Klenk H.-P."/>
        </authorList>
    </citation>
    <scope>NUCLEOTIDE SEQUENCE [LARGE SCALE GENOMIC DNA]</scope>
    <source>
        <strain evidence="3 4">DSM 45928</strain>
    </source>
</reference>
<proteinExistence type="predicted"/>
<feature type="transmembrane region" description="Helical" evidence="1">
    <location>
        <begin position="217"/>
        <end position="237"/>
    </location>
</feature>
<gene>
    <name evidence="3" type="ORF">FB566_4724</name>
</gene>
<keyword evidence="3" id="KW-0255">Endonuclease</keyword>
<keyword evidence="3" id="KW-0378">Hydrolase</keyword>
<evidence type="ECO:0000259" key="2">
    <source>
        <dbReference type="Pfam" id="PF03372"/>
    </source>
</evidence>
<feature type="transmembrane region" description="Helical" evidence="1">
    <location>
        <begin position="249"/>
        <end position="280"/>
    </location>
</feature>
<sequence length="613" mass="64754">MPSRFARLSQPVRWEATLVVVLLVTLEIVRSSGPTFDSVAGDHGVLIAAAVAVATFGAAVSVWPWVRFWGTGRGLAVGLVLLAITRLAIQEPVPRHVATVAVACVVALVTTMIATVACVRADATGPVRAVRGVFIAMAANAVLNVVWGTWDPVWRSSVIAIGYAVVLAVLLVFAAVALPHEESSRRLDSRAGAIGPVIAFGSVFLGAPAFVAAQTGLSTPLAAMLICLACGAAILSLTLSAPLVMPGVLLTAAVASTFLVPGVGAAVAIALAFIAMAHALVRAWRSATGSRWGGLGAGLISGLGLALIVLPYQAHYEMPLPIPQVWLPIAGAGLIAVAGFTASTVRRPTGLWRVPIVLVLVAMIPLALQVTRPGSASAPSDGDELRVLSWNIHYGVDGRATVSPEAIATVIENSGSHVVVLQEVSRGWPIAGGMDLVDWLPRRLGFDYVWSPAADRQFGNLILSALPMSDPDIGRLHRGEGSQTRSFAAVTVEFAGDEYRVMTTHLQHRDVTDTRLDQIDTIMDEWNGVVRTIIAGDLNAEPGWPEITEFTEAGFRSAQDEVGDPDRFTSPSVNPRHRVDWIFGTVDLVFTSFELLDTTVSDHLPLTATVRPA</sequence>
<feature type="transmembrane region" description="Helical" evidence="1">
    <location>
        <begin position="325"/>
        <end position="345"/>
    </location>
</feature>
<feature type="transmembrane region" description="Helical" evidence="1">
    <location>
        <begin position="191"/>
        <end position="211"/>
    </location>
</feature>
<evidence type="ECO:0000313" key="3">
    <source>
        <dbReference type="EMBL" id="TQL79123.1"/>
    </source>
</evidence>
<dbReference type="Pfam" id="PF03372">
    <property type="entry name" value="Exo_endo_phos"/>
    <property type="match status" value="1"/>
</dbReference>
<keyword evidence="3" id="KW-0269">Exonuclease</keyword>
<dbReference type="InterPro" id="IPR005135">
    <property type="entry name" value="Endo/exonuclease/phosphatase"/>
</dbReference>
<dbReference type="InterPro" id="IPR036691">
    <property type="entry name" value="Endo/exonu/phosph_ase_sf"/>
</dbReference>
<feature type="transmembrane region" description="Helical" evidence="1">
    <location>
        <begin position="47"/>
        <end position="66"/>
    </location>
</feature>
<dbReference type="InParanoid" id="A0A543B2Q1"/>
<feature type="transmembrane region" description="Helical" evidence="1">
    <location>
        <begin position="292"/>
        <end position="313"/>
    </location>
</feature>
<keyword evidence="1" id="KW-1133">Transmembrane helix</keyword>
<accession>A0A543B2Q1</accession>
<dbReference type="GO" id="GO:0004519">
    <property type="term" value="F:endonuclease activity"/>
    <property type="evidence" value="ECO:0007669"/>
    <property type="project" value="UniProtKB-KW"/>
</dbReference>
<dbReference type="Gene3D" id="3.60.10.10">
    <property type="entry name" value="Endonuclease/exonuclease/phosphatase"/>
    <property type="match status" value="1"/>
</dbReference>
<dbReference type="EMBL" id="VFOW01000001">
    <property type="protein sequence ID" value="TQL79123.1"/>
    <property type="molecule type" value="Genomic_DNA"/>
</dbReference>
<dbReference type="Proteomes" id="UP000317043">
    <property type="component" value="Unassembled WGS sequence"/>
</dbReference>
<evidence type="ECO:0000256" key="1">
    <source>
        <dbReference type="SAM" id="Phobius"/>
    </source>
</evidence>
<organism evidence="3 4">
    <name type="scientific">Stackebrandtia endophytica</name>
    <dbReference type="NCBI Taxonomy" id="1496996"/>
    <lineage>
        <taxon>Bacteria</taxon>
        <taxon>Bacillati</taxon>
        <taxon>Actinomycetota</taxon>
        <taxon>Actinomycetes</taxon>
        <taxon>Glycomycetales</taxon>
        <taxon>Glycomycetaceae</taxon>
        <taxon>Stackebrandtia</taxon>
    </lineage>
</organism>
<dbReference type="GO" id="GO:0004527">
    <property type="term" value="F:exonuclease activity"/>
    <property type="evidence" value="ECO:0007669"/>
    <property type="project" value="UniProtKB-KW"/>
</dbReference>
<keyword evidence="1" id="KW-0472">Membrane</keyword>
<feature type="transmembrane region" description="Helical" evidence="1">
    <location>
        <begin position="129"/>
        <end position="150"/>
    </location>
</feature>
<name>A0A543B2Q1_9ACTN</name>
<protein>
    <submittedName>
        <fullName evidence="3">Endonuclease/exonuclease/phosphatase family metal-dependent hydrolase</fullName>
    </submittedName>
</protein>
<evidence type="ECO:0000313" key="4">
    <source>
        <dbReference type="Proteomes" id="UP000317043"/>
    </source>
</evidence>
<feature type="transmembrane region" description="Helical" evidence="1">
    <location>
        <begin position="95"/>
        <end position="117"/>
    </location>
</feature>
<dbReference type="SUPFAM" id="SSF56219">
    <property type="entry name" value="DNase I-like"/>
    <property type="match status" value="1"/>
</dbReference>
<dbReference type="RefSeq" id="WP_142044183.1">
    <property type="nucleotide sequence ID" value="NZ_JBHTGS010000002.1"/>
</dbReference>
<keyword evidence="3" id="KW-0540">Nuclease</keyword>
<dbReference type="PANTHER" id="PTHR14859:SF1">
    <property type="entry name" value="PGAP2-INTERACTING PROTEIN"/>
    <property type="match status" value="1"/>
</dbReference>
<feature type="transmembrane region" description="Helical" evidence="1">
    <location>
        <begin position="351"/>
        <end position="368"/>
    </location>
</feature>
<keyword evidence="4" id="KW-1185">Reference proteome</keyword>
<dbReference type="PANTHER" id="PTHR14859">
    <property type="entry name" value="CALCOFLUOR WHITE HYPERSENSITIVE PROTEIN PRECURSOR"/>
    <property type="match status" value="1"/>
</dbReference>
<dbReference type="GO" id="GO:0016020">
    <property type="term" value="C:membrane"/>
    <property type="evidence" value="ECO:0007669"/>
    <property type="project" value="GOC"/>
</dbReference>
<dbReference type="GO" id="GO:0006506">
    <property type="term" value="P:GPI anchor biosynthetic process"/>
    <property type="evidence" value="ECO:0007669"/>
    <property type="project" value="TreeGrafter"/>
</dbReference>
<dbReference type="OrthoDB" id="155529at2"/>
<dbReference type="AlphaFoldDB" id="A0A543B2Q1"/>
<comment type="caution">
    <text evidence="3">The sequence shown here is derived from an EMBL/GenBank/DDBJ whole genome shotgun (WGS) entry which is preliminary data.</text>
</comment>
<keyword evidence="1" id="KW-0812">Transmembrane</keyword>
<dbReference type="InterPro" id="IPR051916">
    <property type="entry name" value="GPI-anchor_lipid_remodeler"/>
</dbReference>